<name>A0A076EQE0_RHOOP</name>
<evidence type="ECO:0000259" key="2">
    <source>
        <dbReference type="PROSITE" id="PS51384"/>
    </source>
</evidence>
<proteinExistence type="predicted"/>
<dbReference type="InterPro" id="IPR017938">
    <property type="entry name" value="Riboflavin_synthase-like_b-brl"/>
</dbReference>
<sequence>MTALDPGARERLDPRSRVASHHRTGEGTARIGYPIGVRTVTVRAREYVTPRMLRLTIGGPGLDGFHTYQADDHVKIVFPDPDGTRRVPVVNDAMMLDWPRPLPTTRKYTVRRYDADTRELDLDFVLHDGGLASSWATTVAIGDDVTIAGPPGAKAFAHNFDHYVFAVDSTALPAVARWLDESPADVSAHVVIETDDDVEHGYPLAVRENLDVTWLVRDGSESALASTVQSLALPEGRSFLFAAGEANDIKPLRAWSRDRMDSLFTGYWKRGVAGLDD</sequence>
<dbReference type="Gene3D" id="2.40.30.10">
    <property type="entry name" value="Translation factors"/>
    <property type="match status" value="1"/>
</dbReference>
<dbReference type="InterPro" id="IPR039261">
    <property type="entry name" value="FNR_nucleotide-bd"/>
</dbReference>
<evidence type="ECO:0000313" key="3">
    <source>
        <dbReference type="EMBL" id="AII07418.1"/>
    </source>
</evidence>
<dbReference type="InterPro" id="IPR017927">
    <property type="entry name" value="FAD-bd_FR_type"/>
</dbReference>
<dbReference type="PANTHER" id="PTHR30157:SF0">
    <property type="entry name" value="NADPH-DEPENDENT FERRIC-CHELATE REDUCTASE"/>
    <property type="match status" value="1"/>
</dbReference>
<dbReference type="InterPro" id="IPR007037">
    <property type="entry name" value="SIP_rossman_dom"/>
</dbReference>
<dbReference type="EMBL" id="CP008947">
    <property type="protein sequence ID" value="AII07418.1"/>
    <property type="molecule type" value="Genomic_DNA"/>
</dbReference>
<feature type="compositionally biased region" description="Basic and acidic residues" evidence="1">
    <location>
        <begin position="7"/>
        <end position="16"/>
    </location>
</feature>
<protein>
    <submittedName>
        <fullName evidence="3">Fe-utilization protein</fullName>
    </submittedName>
</protein>
<dbReference type="AlphaFoldDB" id="A0A076EQE0"/>
<dbReference type="PROSITE" id="PS51384">
    <property type="entry name" value="FAD_FR"/>
    <property type="match status" value="1"/>
</dbReference>
<gene>
    <name evidence="3" type="ORF">EP51_23275</name>
</gene>
<organism evidence="3 4">
    <name type="scientific">Rhodococcus opacus</name>
    <name type="common">Nocardia opaca</name>
    <dbReference type="NCBI Taxonomy" id="37919"/>
    <lineage>
        <taxon>Bacteria</taxon>
        <taxon>Bacillati</taxon>
        <taxon>Actinomycetota</taxon>
        <taxon>Actinomycetes</taxon>
        <taxon>Mycobacteriales</taxon>
        <taxon>Nocardiaceae</taxon>
        <taxon>Rhodococcus</taxon>
    </lineage>
</organism>
<dbReference type="SUPFAM" id="SSF63380">
    <property type="entry name" value="Riboflavin synthase domain-like"/>
    <property type="match status" value="1"/>
</dbReference>
<dbReference type="RefSeq" id="WP_128640511.1">
    <property type="nucleotide sequence ID" value="NZ_CP008947.1"/>
</dbReference>
<dbReference type="InterPro" id="IPR013113">
    <property type="entry name" value="SIP_FAD-bd"/>
</dbReference>
<dbReference type="Proteomes" id="UP000028488">
    <property type="component" value="Chromosome"/>
</dbReference>
<feature type="domain" description="FAD-binding FR-type" evidence="2">
    <location>
        <begin position="35"/>
        <end position="157"/>
    </location>
</feature>
<dbReference type="Pfam" id="PF04954">
    <property type="entry name" value="SIP"/>
    <property type="match status" value="1"/>
</dbReference>
<dbReference type="CDD" id="cd06193">
    <property type="entry name" value="siderophore_interacting"/>
    <property type="match status" value="1"/>
</dbReference>
<dbReference type="Pfam" id="PF08021">
    <property type="entry name" value="FAD_binding_9"/>
    <property type="match status" value="1"/>
</dbReference>
<dbReference type="eggNOG" id="COG2375">
    <property type="taxonomic scope" value="Bacteria"/>
</dbReference>
<evidence type="ECO:0000256" key="1">
    <source>
        <dbReference type="SAM" id="MobiDB-lite"/>
    </source>
</evidence>
<dbReference type="PANTHER" id="PTHR30157">
    <property type="entry name" value="FERRIC REDUCTASE, NADPH-DEPENDENT"/>
    <property type="match status" value="1"/>
</dbReference>
<dbReference type="InterPro" id="IPR039374">
    <property type="entry name" value="SIP_fam"/>
</dbReference>
<dbReference type="Gene3D" id="3.40.50.80">
    <property type="entry name" value="Nucleotide-binding domain of ferredoxin-NADP reductase (FNR) module"/>
    <property type="match status" value="1"/>
</dbReference>
<evidence type="ECO:0000313" key="4">
    <source>
        <dbReference type="Proteomes" id="UP000028488"/>
    </source>
</evidence>
<reference evidence="3 4" key="1">
    <citation type="submission" date="2014-07" db="EMBL/GenBank/DDBJ databases">
        <title>Genome Sequence of Rhodococcus opacus Strain R7, a Biodegrader of Mono- and Polycyclic Aromatic Hydrocarbons.</title>
        <authorList>
            <person name="Di Gennaro P."/>
            <person name="Zampolli J."/>
            <person name="Presti I."/>
            <person name="Cappelletti M."/>
            <person name="D'Ursi P."/>
            <person name="Orro A."/>
            <person name="Mezzelani A."/>
            <person name="Milanesi L."/>
        </authorList>
    </citation>
    <scope>NUCLEOTIDE SEQUENCE [LARGE SCALE GENOMIC DNA]</scope>
    <source>
        <strain evidence="3 4">R7</strain>
    </source>
</reference>
<dbReference type="GO" id="GO:0016491">
    <property type="term" value="F:oxidoreductase activity"/>
    <property type="evidence" value="ECO:0007669"/>
    <property type="project" value="InterPro"/>
</dbReference>
<feature type="region of interest" description="Disordered" evidence="1">
    <location>
        <begin position="1"/>
        <end position="28"/>
    </location>
</feature>
<accession>A0A076EQE0</accession>